<dbReference type="Pfam" id="PF01833">
    <property type="entry name" value="TIG"/>
    <property type="match status" value="13"/>
</dbReference>
<dbReference type="Pfam" id="PF13517">
    <property type="entry name" value="FG-GAP_3"/>
    <property type="match status" value="6"/>
</dbReference>
<dbReference type="EMBL" id="JAGHKO010000001">
    <property type="protein sequence ID" value="MBO9198650.1"/>
    <property type="molecule type" value="Genomic_DNA"/>
</dbReference>
<name>A0ABS3YL89_9BACT</name>
<dbReference type="Gene3D" id="2.60.40.10">
    <property type="entry name" value="Immunoglobulins"/>
    <property type="match status" value="13"/>
</dbReference>
<dbReference type="SUPFAM" id="SSF69318">
    <property type="entry name" value="Integrin alpha N-terminal domain"/>
    <property type="match status" value="3"/>
</dbReference>
<feature type="domain" description="IPT/TIG" evidence="2">
    <location>
        <begin position="31"/>
        <end position="112"/>
    </location>
</feature>
<dbReference type="SMART" id="SM00429">
    <property type="entry name" value="IPT"/>
    <property type="match status" value="9"/>
</dbReference>
<dbReference type="Pfam" id="PF18962">
    <property type="entry name" value="Por_Secre_tail"/>
    <property type="match status" value="1"/>
</dbReference>
<feature type="domain" description="IPT/TIG" evidence="2">
    <location>
        <begin position="1741"/>
        <end position="1818"/>
    </location>
</feature>
<dbReference type="Gene3D" id="2.130.10.130">
    <property type="entry name" value="Integrin alpha, N-terminal"/>
    <property type="match status" value="4"/>
</dbReference>
<dbReference type="CDD" id="cd00102">
    <property type="entry name" value="IPT"/>
    <property type="match status" value="5"/>
</dbReference>
<feature type="domain" description="IPT/TIG" evidence="2">
    <location>
        <begin position="566"/>
        <end position="642"/>
    </location>
</feature>
<feature type="domain" description="IPT/TIG" evidence="2">
    <location>
        <begin position="884"/>
        <end position="962"/>
    </location>
</feature>
<protein>
    <submittedName>
        <fullName evidence="3">IPT/TIG domain-containing protein</fullName>
    </submittedName>
</protein>
<dbReference type="PANTHER" id="PTHR44103:SF1">
    <property type="entry name" value="PROPROTEIN CONVERTASE P"/>
    <property type="match status" value="1"/>
</dbReference>
<dbReference type="InterPro" id="IPR014756">
    <property type="entry name" value="Ig_E-set"/>
</dbReference>
<evidence type="ECO:0000259" key="2">
    <source>
        <dbReference type="SMART" id="SM00429"/>
    </source>
</evidence>
<proteinExistence type="predicted"/>
<comment type="caution">
    <text evidence="3">The sequence shown here is derived from an EMBL/GenBank/DDBJ whole genome shotgun (WGS) entry which is preliminary data.</text>
</comment>
<dbReference type="RefSeq" id="WP_209136734.1">
    <property type="nucleotide sequence ID" value="NZ_JAGHKO010000001.1"/>
</dbReference>
<reference evidence="3 4" key="1">
    <citation type="submission" date="2021-03" db="EMBL/GenBank/DDBJ databases">
        <title>Assistant Professor.</title>
        <authorList>
            <person name="Huq M.A."/>
        </authorList>
    </citation>
    <scope>NUCLEOTIDE SEQUENCE [LARGE SCALE GENOMIC DNA]</scope>
    <source>
        <strain evidence="3 4">MAH-29</strain>
    </source>
</reference>
<dbReference type="NCBIfam" id="TIGR04183">
    <property type="entry name" value="Por_Secre_tail"/>
    <property type="match status" value="1"/>
</dbReference>
<feature type="domain" description="IPT/TIG" evidence="2">
    <location>
        <begin position="803"/>
        <end position="883"/>
    </location>
</feature>
<dbReference type="InterPro" id="IPR028994">
    <property type="entry name" value="Integrin_alpha_N"/>
</dbReference>
<dbReference type="InterPro" id="IPR013517">
    <property type="entry name" value="FG-GAP"/>
</dbReference>
<dbReference type="SUPFAM" id="SSF81296">
    <property type="entry name" value="E set domains"/>
    <property type="match status" value="11"/>
</dbReference>
<sequence length="1910" mass="195948">MIFPKTVPKSLLKGLFFFLIFISTAFYSLAQPAISGFSPASGPVGTAVTITGVNFSATPANNVVFVGGVKATVTSASSGSLTVTVPAGALFQPITVTTNGLTAYARNSFIVTFAGAASQFTSRSFDYAGRLDSVASGTETTDHAAGDLDDDKKLDVVTIDRLNNTLSVYRNTTAGGVLSFAPKMDFLTGNNPGHVAVADIDGDGKRDVIVTNQNDNSVSIFKNTSVSGLISFAPRVDFSTAPYPAGISVADMDNDGRPDLVIHSLSLESTVSVLRNTTSGGSISFGDKVEFMTLSGNDIVRTADIDGDGKTDILVPDHYNSQVQIYRNTASPGALSFAAKQGIANGGSLYLLEVGDLNSDGKPDLLVTYPPTNSIYVLTNMSTAGAISFGNYVNYPVGNTIRRGMVMNDLDGDGKPDIAVGVSYESIALFKNMSAGGGAMAFNSGKKMETPFTGLLAAADFDNDGKPELAAESGILRLTFWGNRTTSPQVASFSPGVAGAGATITINGVNFTAVNAVSFGGLPAASFNVVNDNTITAVVGAGASGQVTVKTAQDSGSAEGFVFTAPPIITGFTPTNAPDYGTVTITGNYFRDVTYVSFGGWTQSFYVIDEHTIKATINNAASGAVLVRTKYGETSMPGFTYAPLPKINSFTPTMMGAGTTVSIIGEGLSNVTAVSFGGVPARSITPISSAQVNAVVDVAAAGSTIVVTTPYGTATKDGIVFVPAPVVTAFSPTSATTGELVTITGTDFGYVEKVQLGGVPVYSFSVQSSTTILAYVGAGATGDVSVIARYGKASLPGFTYKPRPVVTSFSPTSGPAGTTVSITGEHFSNAQKVYFGDSLAASFTVVSDNIIQAVTGRGSYGSIVVYNDVGYGYSSESFNFQYPLPEITSFTPASGTTGAQITIKGKNFVPGRTSAGFGNMYSPGVVCNSDTLLTATVGAGSSGDVYVGVMGGYAYMSGFTYIPPPPVIYGIAPSRGIEGTAVIIRGDKFAGTSAVTFGGVPAASFTVLSDTYITAIVGKGASGDVAVTTPGGTAIKSDFIFGETVIKSISPATGGPGTVVTITGEGFVGVSGVYFGDAHAPRTVSSSTSMTVTVPSDGAGLVTIYFGDGSLICSDAFTYQSPVTNIASVTPGAGGPGTTVSINGSGFSQATAVTFGGVRAASYTVNSPSSITATLAGGALGNVAVTSPLGTGIYNGFSFTTAPVITRFSPEAALSGSTITLTGSNFNPIAAANIVYFGGLKGEVVTASEKSLTVKVSAGAPYSYISVTNNKLTGYSQKKFSALFTATAPLNASSFEAKTDIAWGTSPQHINAADFDLDGKPDVAVCHAGSIKNSGHLAIFKNNSITGSLSFLPKDLITDDHMPFNSVTGDLDGDGKLDLMVANGIDGENLTVYRNASIGNSISFDPEILLALTGVDQNFVACTDVDADGKPDIIIAAAYGGRTAFVYRNTSTIGNLSFVKVAVSVPDFVQGIKVADMDLDGRPDLIMVAQPNFNSLRGVTLRNISTPGSIAFEAAQVFQTGPDPRDLVLGDIDGDGKMDIVAPGGSNTISIVRNLSLPGKISMGSKIDFVTNGSPKSMALGDLNGDGKPDILTSFSGLFKIAIIPNTSTPGNFSFGQSIEINTTAPVNSICVSDQDSDQRPDIIVSNDNAGSISFFRNKLSAYLLNSFSPVRGSTGTVVTIRGEHLGNATVVTIGEVPVTSFTVVDDNTITAVVGAGRSGNVSVTTPLGTIQLSGFVYVGPPTITSFTPTTAGTASTVIIKGMYFTGATAVSFGGVPARSFNVTSDSTITAIVGLGASGTVAVTTPIGKGTRDGFIYDPLTAIVDPGNINSSYLTVQPNPAHDVLIIKHPASSKAATLRFIDITGRVVKVVVPAQNATQTVTSVNGIPEGIYTIIWREGSNTLSRVIAVQ</sequence>
<dbReference type="PANTHER" id="PTHR44103">
    <property type="entry name" value="PROPROTEIN CONVERTASE P"/>
    <property type="match status" value="1"/>
</dbReference>
<dbReference type="InterPro" id="IPR002909">
    <property type="entry name" value="IPT_dom"/>
</dbReference>
<dbReference type="CDD" id="cd00603">
    <property type="entry name" value="IPT_PCSR"/>
    <property type="match status" value="2"/>
</dbReference>
<gene>
    <name evidence="3" type="ORF">J7I42_00155</name>
</gene>
<feature type="domain" description="IPT/TIG" evidence="2">
    <location>
        <begin position="1659"/>
        <end position="1739"/>
    </location>
</feature>
<feature type="domain" description="IPT/TIG" evidence="2">
    <location>
        <begin position="1043"/>
        <end position="1120"/>
    </location>
</feature>
<accession>A0ABS3YL89</accession>
<dbReference type="InterPro" id="IPR026444">
    <property type="entry name" value="Secre_tail"/>
</dbReference>
<evidence type="ECO:0000256" key="1">
    <source>
        <dbReference type="ARBA" id="ARBA00022729"/>
    </source>
</evidence>
<keyword evidence="1" id="KW-0732">Signal</keyword>
<evidence type="ECO:0000313" key="4">
    <source>
        <dbReference type="Proteomes" id="UP000677244"/>
    </source>
</evidence>
<feature type="domain" description="IPT/TIG" evidence="2">
    <location>
        <begin position="1202"/>
        <end position="1283"/>
    </location>
</feature>
<feature type="domain" description="IPT/TIG" evidence="2">
    <location>
        <begin position="724"/>
        <end position="801"/>
    </location>
</feature>
<organism evidence="3 4">
    <name type="scientific">Niastella soli</name>
    <dbReference type="NCBI Taxonomy" id="2821487"/>
    <lineage>
        <taxon>Bacteria</taxon>
        <taxon>Pseudomonadati</taxon>
        <taxon>Bacteroidota</taxon>
        <taxon>Chitinophagia</taxon>
        <taxon>Chitinophagales</taxon>
        <taxon>Chitinophagaceae</taxon>
        <taxon>Niastella</taxon>
    </lineage>
</organism>
<evidence type="ECO:0000313" key="3">
    <source>
        <dbReference type="EMBL" id="MBO9198650.1"/>
    </source>
</evidence>
<keyword evidence="4" id="KW-1185">Reference proteome</keyword>
<dbReference type="InterPro" id="IPR013783">
    <property type="entry name" value="Ig-like_fold"/>
</dbReference>
<dbReference type="Proteomes" id="UP000677244">
    <property type="component" value="Unassembled WGS sequence"/>
</dbReference>